<keyword evidence="4 5" id="KW-0238">DNA-binding</keyword>
<dbReference type="SUPFAM" id="SSF57716">
    <property type="entry name" value="Glucocorticoid receptor-like (DNA-binding domain)"/>
    <property type="match status" value="1"/>
</dbReference>
<dbReference type="SMART" id="SM00980">
    <property type="entry name" value="THAP"/>
    <property type="match status" value="1"/>
</dbReference>
<dbReference type="GO" id="GO:0005634">
    <property type="term" value="C:nucleus"/>
    <property type="evidence" value="ECO:0007669"/>
    <property type="project" value="TreeGrafter"/>
</dbReference>
<dbReference type="InterPro" id="IPR006612">
    <property type="entry name" value="THAP_Znf"/>
</dbReference>
<evidence type="ECO:0000313" key="8">
    <source>
        <dbReference type="Proteomes" id="UP001168972"/>
    </source>
</evidence>
<dbReference type="AlphaFoldDB" id="A0AA39FS37"/>
<keyword evidence="8" id="KW-1185">Reference proteome</keyword>
<accession>A0AA39FS37</accession>
<reference evidence="7" key="1">
    <citation type="journal article" date="2023" name="bioRxiv">
        <title>Scaffold-level genome assemblies of two parasitoid biocontrol wasps reveal the parthenogenesis mechanism and an associated novel virus.</title>
        <authorList>
            <person name="Inwood S."/>
            <person name="Skelly J."/>
            <person name="Guhlin J."/>
            <person name="Harrop T."/>
            <person name="Goldson S."/>
            <person name="Dearden P."/>
        </authorList>
    </citation>
    <scope>NUCLEOTIDE SEQUENCE</scope>
    <source>
        <strain evidence="7">Lincoln</strain>
        <tissue evidence="7">Whole body</tissue>
    </source>
</reference>
<dbReference type="Proteomes" id="UP001168972">
    <property type="component" value="Unassembled WGS sequence"/>
</dbReference>
<dbReference type="Gene3D" id="6.20.210.20">
    <property type="entry name" value="THAP domain"/>
    <property type="match status" value="1"/>
</dbReference>
<dbReference type="GO" id="GO:0008270">
    <property type="term" value="F:zinc ion binding"/>
    <property type="evidence" value="ECO:0007669"/>
    <property type="project" value="UniProtKB-KW"/>
</dbReference>
<evidence type="ECO:0000256" key="4">
    <source>
        <dbReference type="ARBA" id="ARBA00023125"/>
    </source>
</evidence>
<reference evidence="7" key="2">
    <citation type="submission" date="2023-03" db="EMBL/GenBank/DDBJ databases">
        <authorList>
            <person name="Inwood S.N."/>
            <person name="Skelly J.G."/>
            <person name="Guhlin J."/>
            <person name="Harrop T.W.R."/>
            <person name="Goldson S.G."/>
            <person name="Dearden P.K."/>
        </authorList>
    </citation>
    <scope>NUCLEOTIDE SEQUENCE</scope>
    <source>
        <strain evidence="7">Lincoln</strain>
        <tissue evidence="7">Whole body</tissue>
    </source>
</reference>
<evidence type="ECO:0000259" key="6">
    <source>
        <dbReference type="PROSITE" id="PS50950"/>
    </source>
</evidence>
<feature type="domain" description="THAP-type" evidence="6">
    <location>
        <begin position="2"/>
        <end position="104"/>
    </location>
</feature>
<evidence type="ECO:0000256" key="2">
    <source>
        <dbReference type="ARBA" id="ARBA00022771"/>
    </source>
</evidence>
<evidence type="ECO:0000256" key="1">
    <source>
        <dbReference type="ARBA" id="ARBA00022723"/>
    </source>
</evidence>
<keyword evidence="2 5" id="KW-0863">Zinc-finger</keyword>
<dbReference type="GO" id="GO:0003700">
    <property type="term" value="F:DNA-binding transcription factor activity"/>
    <property type="evidence" value="ECO:0007669"/>
    <property type="project" value="TreeGrafter"/>
</dbReference>
<gene>
    <name evidence="7" type="ORF">PV327_010132</name>
</gene>
<keyword evidence="1" id="KW-0479">Metal-binding</keyword>
<dbReference type="SMART" id="SM00692">
    <property type="entry name" value="DM3"/>
    <property type="match status" value="1"/>
</dbReference>
<evidence type="ECO:0000256" key="3">
    <source>
        <dbReference type="ARBA" id="ARBA00022833"/>
    </source>
</evidence>
<sequence>MMVKFCVVVGCFNSKEKNKGQNKLKLQKNSLFTVPKNTEIIKQWSEILRQNWDFDPKCNRFICDEHFDEQYIIRKDIITIPGQQPFISERKKIILKRDAIPTLDKNTSSDENENENTVNNICERVAVTSEASVADEEPLNLMREDCNIEPNIIGEVKCRNVELLESHLNFSIYDLMKNLETHKLPKKWSWTNYHLDASAVILCHLDYELYNVKYRVKIDKVLNVIVTNVKISQSVKSDFVISSMAKFWEFLEELESSQMCSGSGFDCQKSSETCTVFLKADQRYKKQAILYRCEACKRLRKKLYNQLYRPKMDVDEHNKKLKLELNVVKKKCTPLINKNKTLKQAMKEGIVDKTAEDQNYNGISQDENLSINLPDNEFHIGSKN</sequence>
<dbReference type="Pfam" id="PF05485">
    <property type="entry name" value="THAP"/>
    <property type="match status" value="1"/>
</dbReference>
<dbReference type="InterPro" id="IPR038441">
    <property type="entry name" value="THAP_Znf_sf"/>
</dbReference>
<dbReference type="GO" id="GO:0000978">
    <property type="term" value="F:RNA polymerase II cis-regulatory region sequence-specific DNA binding"/>
    <property type="evidence" value="ECO:0007669"/>
    <property type="project" value="TreeGrafter"/>
</dbReference>
<organism evidence="7 8">
    <name type="scientific">Microctonus hyperodae</name>
    <name type="common">Parasitoid wasp</name>
    <dbReference type="NCBI Taxonomy" id="165561"/>
    <lineage>
        <taxon>Eukaryota</taxon>
        <taxon>Metazoa</taxon>
        <taxon>Ecdysozoa</taxon>
        <taxon>Arthropoda</taxon>
        <taxon>Hexapoda</taxon>
        <taxon>Insecta</taxon>
        <taxon>Pterygota</taxon>
        <taxon>Neoptera</taxon>
        <taxon>Endopterygota</taxon>
        <taxon>Hymenoptera</taxon>
        <taxon>Apocrita</taxon>
        <taxon>Ichneumonoidea</taxon>
        <taxon>Braconidae</taxon>
        <taxon>Euphorinae</taxon>
        <taxon>Microctonus</taxon>
    </lineage>
</organism>
<dbReference type="InterPro" id="IPR026516">
    <property type="entry name" value="THAP1/10"/>
</dbReference>
<dbReference type="PROSITE" id="PS50950">
    <property type="entry name" value="ZF_THAP"/>
    <property type="match status" value="1"/>
</dbReference>
<proteinExistence type="predicted"/>
<protein>
    <recommendedName>
        <fullName evidence="6">THAP-type domain-containing protein</fullName>
    </recommendedName>
</protein>
<dbReference type="GO" id="GO:0006357">
    <property type="term" value="P:regulation of transcription by RNA polymerase II"/>
    <property type="evidence" value="ECO:0007669"/>
    <property type="project" value="TreeGrafter"/>
</dbReference>
<evidence type="ECO:0000313" key="7">
    <source>
        <dbReference type="EMBL" id="KAK0174349.1"/>
    </source>
</evidence>
<keyword evidence="3" id="KW-0862">Zinc</keyword>
<dbReference type="EMBL" id="JAQQBR010000006">
    <property type="protein sequence ID" value="KAK0174349.1"/>
    <property type="molecule type" value="Genomic_DNA"/>
</dbReference>
<dbReference type="PANTHER" id="PTHR46600">
    <property type="entry name" value="THAP DOMAIN-CONTAINING"/>
    <property type="match status" value="1"/>
</dbReference>
<name>A0AA39FS37_MICHY</name>
<comment type="caution">
    <text evidence="7">The sequence shown here is derived from an EMBL/GenBank/DDBJ whole genome shotgun (WGS) entry which is preliminary data.</text>
</comment>
<evidence type="ECO:0000256" key="5">
    <source>
        <dbReference type="PROSITE-ProRule" id="PRU00309"/>
    </source>
</evidence>
<dbReference type="PANTHER" id="PTHR46600:SF7">
    <property type="entry name" value="SI:DKEY-228B2.6-RELATED"/>
    <property type="match status" value="1"/>
</dbReference>